<dbReference type="Proteomes" id="UP000034778">
    <property type="component" value="Unassembled WGS sequence"/>
</dbReference>
<evidence type="ECO:0000313" key="1">
    <source>
        <dbReference type="EMBL" id="KKP45336.1"/>
    </source>
</evidence>
<accession>A0A0G0A2C7</accession>
<protein>
    <submittedName>
        <fullName evidence="1">Uncharacterized protein</fullName>
    </submittedName>
</protein>
<sequence length="96" mass="10777">MSNGPRRDSQKFQIARAIIKRAWGRKILNTDLVAEDVGINGRHRVTEILSKSFPDHICTSGGVIGFMASDGGNKFLAHIEGLEDRIIEFERRGREL</sequence>
<evidence type="ECO:0000313" key="2">
    <source>
        <dbReference type="Proteomes" id="UP000034778"/>
    </source>
</evidence>
<dbReference type="EMBL" id="LBOW01000002">
    <property type="protein sequence ID" value="KKP45336.1"/>
    <property type="molecule type" value="Genomic_DNA"/>
</dbReference>
<dbReference type="AlphaFoldDB" id="A0A0G0A2C7"/>
<reference evidence="1 2" key="1">
    <citation type="journal article" date="2015" name="Nature">
        <title>rRNA introns, odd ribosomes, and small enigmatic genomes across a large radiation of phyla.</title>
        <authorList>
            <person name="Brown C.T."/>
            <person name="Hug L.A."/>
            <person name="Thomas B.C."/>
            <person name="Sharon I."/>
            <person name="Castelle C.J."/>
            <person name="Singh A."/>
            <person name="Wilkins M.J."/>
            <person name="Williams K.H."/>
            <person name="Banfield J.F."/>
        </authorList>
    </citation>
    <scope>NUCLEOTIDE SEQUENCE [LARGE SCALE GENOMIC DNA]</scope>
</reference>
<proteinExistence type="predicted"/>
<gene>
    <name evidence="1" type="ORF">UR35_C0002G0169</name>
</gene>
<comment type="caution">
    <text evidence="1">The sequence shown here is derived from an EMBL/GenBank/DDBJ whole genome shotgun (WGS) entry which is preliminary data.</text>
</comment>
<organism evidence="1 2">
    <name type="scientific">Candidatus Woesebacteria bacterium GW2011_GWB1_33_22</name>
    <dbReference type="NCBI Taxonomy" id="1618566"/>
    <lineage>
        <taxon>Bacteria</taxon>
        <taxon>Candidatus Woeseibacteriota</taxon>
    </lineage>
</organism>
<name>A0A0G0A2C7_9BACT</name>